<dbReference type="Proteomes" id="UP000604046">
    <property type="component" value="Unassembled WGS sequence"/>
</dbReference>
<dbReference type="AlphaFoldDB" id="A0A812LES7"/>
<protein>
    <submittedName>
        <fullName evidence="1">ULP1B protein</fullName>
    </submittedName>
</protein>
<evidence type="ECO:0000313" key="1">
    <source>
        <dbReference type="EMBL" id="CAE7243031.1"/>
    </source>
</evidence>
<name>A0A812LES7_9DINO</name>
<sequence length="104" mass="11439">MGWTAEELTQKSMEDQGDWYIYHNLSFTPADPCTSPRDASGMATANGGRFLLNLGGVFYTHDKSGRPIGHRFSAIRSFDLCEKAWAIEGDLGMDTFALQTAASQ</sequence>
<organism evidence="1 2">
    <name type="scientific">Symbiodinium natans</name>
    <dbReference type="NCBI Taxonomy" id="878477"/>
    <lineage>
        <taxon>Eukaryota</taxon>
        <taxon>Sar</taxon>
        <taxon>Alveolata</taxon>
        <taxon>Dinophyceae</taxon>
        <taxon>Suessiales</taxon>
        <taxon>Symbiodiniaceae</taxon>
        <taxon>Symbiodinium</taxon>
    </lineage>
</organism>
<accession>A0A812LES7</accession>
<gene>
    <name evidence="1" type="primary">ULP1B</name>
    <name evidence="1" type="ORF">SNAT2548_LOCUS11223</name>
</gene>
<feature type="non-terminal residue" evidence="1">
    <location>
        <position position="1"/>
    </location>
</feature>
<reference evidence="1" key="1">
    <citation type="submission" date="2021-02" db="EMBL/GenBank/DDBJ databases">
        <authorList>
            <person name="Dougan E. K."/>
            <person name="Rhodes N."/>
            <person name="Thang M."/>
            <person name="Chan C."/>
        </authorList>
    </citation>
    <scope>NUCLEOTIDE SEQUENCE</scope>
</reference>
<comment type="caution">
    <text evidence="1">The sequence shown here is derived from an EMBL/GenBank/DDBJ whole genome shotgun (WGS) entry which is preliminary data.</text>
</comment>
<keyword evidence="2" id="KW-1185">Reference proteome</keyword>
<dbReference type="EMBL" id="CAJNDS010000996">
    <property type="protein sequence ID" value="CAE7243031.1"/>
    <property type="molecule type" value="Genomic_DNA"/>
</dbReference>
<proteinExistence type="predicted"/>
<evidence type="ECO:0000313" key="2">
    <source>
        <dbReference type="Proteomes" id="UP000604046"/>
    </source>
</evidence>